<protein>
    <submittedName>
        <fullName evidence="2">Uncharacterized protein</fullName>
    </submittedName>
</protein>
<evidence type="ECO:0000313" key="3">
    <source>
        <dbReference type="Proteomes" id="UP000708208"/>
    </source>
</evidence>
<reference evidence="2" key="1">
    <citation type="submission" date="2021-06" db="EMBL/GenBank/DDBJ databases">
        <authorList>
            <person name="Hodson N. C."/>
            <person name="Mongue J. A."/>
            <person name="Jaron S. K."/>
        </authorList>
    </citation>
    <scope>NUCLEOTIDE SEQUENCE</scope>
</reference>
<name>A0A8J2LQF0_9HEXA</name>
<evidence type="ECO:0000313" key="2">
    <source>
        <dbReference type="EMBL" id="CAG7834652.1"/>
    </source>
</evidence>
<comment type="caution">
    <text evidence="2">The sequence shown here is derived from an EMBL/GenBank/DDBJ whole genome shotgun (WGS) entry which is preliminary data.</text>
</comment>
<feature type="compositionally biased region" description="Basic and acidic residues" evidence="1">
    <location>
        <begin position="252"/>
        <end position="263"/>
    </location>
</feature>
<sequence length="263" mass="30176">MDPNNLAEIIGLVRDIKARTLDLMEEAQTQVYLINDILLTLQSSDNNYSNTDPVTRYSDLQNDITSSPYFIPLLDGFENAPLLLNETSMFEGETLNSTMPPSEMNVEGGISNETPATFWDSTLLIESSHRPVKRKIDVPLDEPEDRISTKRPKLLENPQSNLRLTVSKKRPLSKYFSDSEIMRKRRKGNFFDPETIPSKIDIKAVRKFKRTLDEIDAGLKHPLKIRSVISEYGTKNSEEFLNENNNNYYSESEVKDVRHEDSE</sequence>
<dbReference type="Proteomes" id="UP000708208">
    <property type="component" value="Unassembled WGS sequence"/>
</dbReference>
<keyword evidence="3" id="KW-1185">Reference proteome</keyword>
<dbReference type="AlphaFoldDB" id="A0A8J2LQF0"/>
<feature type="region of interest" description="Disordered" evidence="1">
    <location>
        <begin position="243"/>
        <end position="263"/>
    </location>
</feature>
<evidence type="ECO:0000256" key="1">
    <source>
        <dbReference type="SAM" id="MobiDB-lite"/>
    </source>
</evidence>
<gene>
    <name evidence="2" type="ORF">AFUS01_LOCUS44133</name>
</gene>
<organism evidence="2 3">
    <name type="scientific">Allacma fusca</name>
    <dbReference type="NCBI Taxonomy" id="39272"/>
    <lineage>
        <taxon>Eukaryota</taxon>
        <taxon>Metazoa</taxon>
        <taxon>Ecdysozoa</taxon>
        <taxon>Arthropoda</taxon>
        <taxon>Hexapoda</taxon>
        <taxon>Collembola</taxon>
        <taxon>Symphypleona</taxon>
        <taxon>Sminthuridae</taxon>
        <taxon>Allacma</taxon>
    </lineage>
</organism>
<accession>A0A8J2LQF0</accession>
<proteinExistence type="predicted"/>
<dbReference type="EMBL" id="CAJVCH010570317">
    <property type="protein sequence ID" value="CAG7834652.1"/>
    <property type="molecule type" value="Genomic_DNA"/>
</dbReference>